<dbReference type="InterPro" id="IPR000209">
    <property type="entry name" value="Peptidase_S8/S53_dom"/>
</dbReference>
<evidence type="ECO:0000313" key="7">
    <source>
        <dbReference type="EMBL" id="GGM34556.1"/>
    </source>
</evidence>
<dbReference type="Pfam" id="PF00082">
    <property type="entry name" value="Peptidase_S8"/>
    <property type="match status" value="1"/>
</dbReference>
<evidence type="ECO:0000313" key="8">
    <source>
        <dbReference type="Proteomes" id="UP000618460"/>
    </source>
</evidence>
<keyword evidence="4 5" id="KW-0720">Serine protease</keyword>
<organism evidence="7 8">
    <name type="scientific">Paraliobacillus quinghaiensis</name>
    <dbReference type="NCBI Taxonomy" id="470815"/>
    <lineage>
        <taxon>Bacteria</taxon>
        <taxon>Bacillati</taxon>
        <taxon>Bacillota</taxon>
        <taxon>Bacilli</taxon>
        <taxon>Bacillales</taxon>
        <taxon>Bacillaceae</taxon>
        <taxon>Paraliobacillus</taxon>
    </lineage>
</organism>
<keyword evidence="2 5" id="KW-0645">Protease</keyword>
<dbReference type="InterPro" id="IPR050131">
    <property type="entry name" value="Peptidase_S8_subtilisin-like"/>
</dbReference>
<dbReference type="OrthoDB" id="9798386at2"/>
<comment type="caution">
    <text evidence="7">The sequence shown here is derived from an EMBL/GenBank/DDBJ whole genome shotgun (WGS) entry which is preliminary data.</text>
</comment>
<dbReference type="Gene3D" id="3.40.50.200">
    <property type="entry name" value="Peptidase S8/S53 domain"/>
    <property type="match status" value="1"/>
</dbReference>
<reference evidence="7" key="1">
    <citation type="journal article" date="2014" name="Int. J. Syst. Evol. Microbiol.">
        <title>Complete genome sequence of Corynebacterium casei LMG S-19264T (=DSM 44701T), isolated from a smear-ripened cheese.</title>
        <authorList>
            <consortium name="US DOE Joint Genome Institute (JGI-PGF)"/>
            <person name="Walter F."/>
            <person name="Albersmeier A."/>
            <person name="Kalinowski J."/>
            <person name="Ruckert C."/>
        </authorList>
    </citation>
    <scope>NUCLEOTIDE SEQUENCE</scope>
    <source>
        <strain evidence="7">CGMCC 1.6333</strain>
    </source>
</reference>
<dbReference type="EMBL" id="BMLG01000011">
    <property type="protein sequence ID" value="GGM34556.1"/>
    <property type="molecule type" value="Genomic_DNA"/>
</dbReference>
<dbReference type="InterPro" id="IPR015500">
    <property type="entry name" value="Peptidase_S8_subtilisin-rel"/>
</dbReference>
<dbReference type="PRINTS" id="PR00723">
    <property type="entry name" value="SUBTILISIN"/>
</dbReference>
<evidence type="ECO:0000259" key="6">
    <source>
        <dbReference type="Pfam" id="PF00082"/>
    </source>
</evidence>
<dbReference type="RefSeq" id="WP_117155500.1">
    <property type="nucleotide sequence ID" value="NZ_BMLG01000011.1"/>
</dbReference>
<feature type="active site" description="Charge relay system" evidence="5">
    <location>
        <position position="299"/>
    </location>
</feature>
<dbReference type="InterPro" id="IPR034074">
    <property type="entry name" value="Y4bN_pept_dom"/>
</dbReference>
<proteinExistence type="inferred from homology"/>
<dbReference type="AlphaFoldDB" id="A0A917TRC9"/>
<gene>
    <name evidence="7" type="ORF">GCM10011351_20660</name>
</gene>
<dbReference type="Proteomes" id="UP000618460">
    <property type="component" value="Unassembled WGS sequence"/>
</dbReference>
<dbReference type="InterPro" id="IPR036852">
    <property type="entry name" value="Peptidase_S8/S53_dom_sf"/>
</dbReference>
<reference evidence="7" key="2">
    <citation type="submission" date="2020-09" db="EMBL/GenBank/DDBJ databases">
        <authorList>
            <person name="Sun Q."/>
            <person name="Zhou Y."/>
        </authorList>
    </citation>
    <scope>NUCLEOTIDE SEQUENCE</scope>
    <source>
        <strain evidence="7">CGMCC 1.6333</strain>
    </source>
</reference>
<keyword evidence="3 5" id="KW-0378">Hydrolase</keyword>
<keyword evidence="8" id="KW-1185">Reference proteome</keyword>
<dbReference type="GO" id="GO:0004252">
    <property type="term" value="F:serine-type endopeptidase activity"/>
    <property type="evidence" value="ECO:0007669"/>
    <property type="project" value="UniProtKB-UniRule"/>
</dbReference>
<dbReference type="CDD" id="cd04847">
    <property type="entry name" value="Peptidases_S8_Subtilisin_like_2"/>
    <property type="match status" value="1"/>
</dbReference>
<dbReference type="PROSITE" id="PS51892">
    <property type="entry name" value="SUBTILASE"/>
    <property type="match status" value="1"/>
</dbReference>
<feature type="active site" description="Charge relay system" evidence="5">
    <location>
        <position position="269"/>
    </location>
</feature>
<comment type="similarity">
    <text evidence="1 5">Belongs to the peptidase S8 family.</text>
</comment>
<feature type="domain" description="Peptidase S8/S53" evidence="6">
    <location>
        <begin position="262"/>
        <end position="562"/>
    </location>
</feature>
<evidence type="ECO:0000256" key="3">
    <source>
        <dbReference type="ARBA" id="ARBA00022801"/>
    </source>
</evidence>
<dbReference type="PANTHER" id="PTHR43806">
    <property type="entry name" value="PEPTIDASE S8"/>
    <property type="match status" value="1"/>
</dbReference>
<evidence type="ECO:0000256" key="5">
    <source>
        <dbReference type="PROSITE-ProRule" id="PRU01240"/>
    </source>
</evidence>
<evidence type="ECO:0000256" key="1">
    <source>
        <dbReference type="ARBA" id="ARBA00011073"/>
    </source>
</evidence>
<evidence type="ECO:0000256" key="4">
    <source>
        <dbReference type="ARBA" id="ARBA00022825"/>
    </source>
</evidence>
<dbReference type="PANTHER" id="PTHR43806:SF11">
    <property type="entry name" value="CEREVISIN-RELATED"/>
    <property type="match status" value="1"/>
</dbReference>
<dbReference type="SUPFAM" id="SSF52743">
    <property type="entry name" value="Subtilisin-like"/>
    <property type="match status" value="1"/>
</dbReference>
<accession>A0A917TRC9</accession>
<feature type="active site" description="Charge relay system" evidence="5">
    <location>
        <position position="524"/>
    </location>
</feature>
<name>A0A917TRC9_9BACI</name>
<protein>
    <recommendedName>
        <fullName evidence="6">Peptidase S8/S53 domain-containing protein</fullName>
    </recommendedName>
</protein>
<evidence type="ECO:0000256" key="2">
    <source>
        <dbReference type="ARBA" id="ARBA00022670"/>
    </source>
</evidence>
<dbReference type="GO" id="GO:0006508">
    <property type="term" value="P:proteolysis"/>
    <property type="evidence" value="ECO:0007669"/>
    <property type="project" value="UniProtKB-KW"/>
</dbReference>
<sequence>MSDNKQRPHFMINEDIINKRPTDFDGGGSTHRRNDYSSHGRYLINNLNNIQETEVYDEDLIKDRYFFEIHLAEDEKIKDKYNNLKDNSRVEILDVINDSVGYGMIKKQDMEILLDRILEYSNSRDHKGKSYFSFIEEYRNINYKDKISSKLREMLTDEENNEKVKVIIESFSSLPRDIQEKGFVEKVQEFVNGQKGQVFSSYIHSSGSVVVETEISPSNIKFLAENFQSIRFIEPISNIKLTQVKDKTTFLENIKVENLEGGATVCIFDSGVNMENALLSPYITDNVHEVVAQDYDTGHGTFVASRAVYRDTLQEQVTVGTLTPKVRVLDVRIYGMDGTGAEISLTETELIIAIRKTVQKFHREVKVYNLSLGFLNKDTDETALSDVQVSRIAAEIDFLSKKYGVLFVISAGNIKSNFLYRYLNAHGYPNYFSYDDATRITPPSEAFTALSVGAVVTKYGEGALTPINHPSPFSRRGPGFGGTRKPDLVADGGNIMANGEDNNEIQTSALGGPRNSLVYDSGTSFAAPIISSYAAELFDAFPDISNNLVKGMLIHFANIPYEANNYPRDKFEHMGFGITNFNMCIESLKSRVTYVHEGILEQQTYYRIPFWIPSALTDSGRVRRGRKKLKLRATIIWDPLVDRRKQSGYSLVHINSNIFKINDQGEEGKIPLGASTLDGESYKEKFYPVTRLEKMFERNIQSGLWNLELRMSHRWGVPEGYEQDFAVLISVEDPYDEIDVYNEITNEVGVRFSNMVQF</sequence>